<keyword evidence="1" id="KW-0812">Transmembrane</keyword>
<sequence length="124" mass="13257">MLLSKNKSKQHSNIIGSFIHSTVGQFIIGGLTVAGIAYFGNHATNPAVAGLIGALPVGMPSSVFVDDTKVESYAYNLMMMSIPLILATILNWYLIAKMKFTKYKSVGMSMLLFVVIGGIITLAA</sequence>
<organism evidence="2">
    <name type="scientific">viral metagenome</name>
    <dbReference type="NCBI Taxonomy" id="1070528"/>
    <lineage>
        <taxon>unclassified sequences</taxon>
        <taxon>metagenomes</taxon>
        <taxon>organismal metagenomes</taxon>
    </lineage>
</organism>
<reference evidence="2" key="1">
    <citation type="journal article" date="2020" name="Nature">
        <title>Giant virus diversity and host interactions through global metagenomics.</title>
        <authorList>
            <person name="Schulz F."/>
            <person name="Roux S."/>
            <person name="Paez-Espino D."/>
            <person name="Jungbluth S."/>
            <person name="Walsh D.A."/>
            <person name="Denef V.J."/>
            <person name="McMahon K.D."/>
            <person name="Konstantinidis K.T."/>
            <person name="Eloe-Fadrosh E.A."/>
            <person name="Kyrpides N.C."/>
            <person name="Woyke T."/>
        </authorList>
    </citation>
    <scope>NUCLEOTIDE SEQUENCE</scope>
    <source>
        <strain evidence="2">GVMAG-M-3300020185-33</strain>
    </source>
</reference>
<feature type="transmembrane region" description="Helical" evidence="1">
    <location>
        <begin position="12"/>
        <end position="39"/>
    </location>
</feature>
<keyword evidence="1" id="KW-1133">Transmembrane helix</keyword>
<feature type="transmembrane region" description="Helical" evidence="1">
    <location>
        <begin position="106"/>
        <end position="123"/>
    </location>
</feature>
<dbReference type="EMBL" id="MN739338">
    <property type="protein sequence ID" value="QHS99314.1"/>
    <property type="molecule type" value="Genomic_DNA"/>
</dbReference>
<proteinExistence type="predicted"/>
<dbReference type="AlphaFoldDB" id="A0A6C0C6C6"/>
<evidence type="ECO:0000256" key="1">
    <source>
        <dbReference type="SAM" id="Phobius"/>
    </source>
</evidence>
<protein>
    <submittedName>
        <fullName evidence="2">Uncharacterized protein</fullName>
    </submittedName>
</protein>
<keyword evidence="1" id="KW-0472">Membrane</keyword>
<feature type="transmembrane region" description="Helical" evidence="1">
    <location>
        <begin position="73"/>
        <end position="94"/>
    </location>
</feature>
<accession>A0A6C0C6C6</accession>
<name>A0A6C0C6C6_9ZZZZ</name>
<evidence type="ECO:0000313" key="2">
    <source>
        <dbReference type="EMBL" id="QHS99314.1"/>
    </source>
</evidence>